<evidence type="ECO:0000256" key="1">
    <source>
        <dbReference type="ARBA" id="ARBA00044755"/>
    </source>
</evidence>
<reference evidence="3 4" key="1">
    <citation type="submission" date="2021-03" db="EMBL/GenBank/DDBJ databases">
        <authorList>
            <person name="So Y."/>
        </authorList>
    </citation>
    <scope>NUCLEOTIDE SEQUENCE [LARGE SCALE GENOMIC DNA]</scope>
    <source>
        <strain evidence="3 4">PWR1</strain>
    </source>
</reference>
<dbReference type="PANTHER" id="PTHR35024">
    <property type="entry name" value="HYPOTHETICAL CYTOSOLIC PROTEIN"/>
    <property type="match status" value="1"/>
</dbReference>
<sequence>MPPFRPAGIAVSATPASSGPVAPKPNSAPAGAGVSRVATPPAATTAPRPPVRPEAADRRTLVVGKGISLQGTVTEAERLVIEGTMESQLLQAQELVISHSGVFKGEVQVEDAEIAGTFDGTLIANGSLTIRATGRVLGTARSRRLSVEDGGQLSGKMEMITEASAPAQRPALAPVRSSEPADA</sequence>
<proteinExistence type="inferred from homology"/>
<protein>
    <submittedName>
        <fullName evidence="3">Polymer-forming cytoskeletal protein</fullName>
    </submittedName>
</protein>
<dbReference type="EMBL" id="JAGIYZ010000020">
    <property type="protein sequence ID" value="MBP0465924.1"/>
    <property type="molecule type" value="Genomic_DNA"/>
</dbReference>
<organism evidence="3 4">
    <name type="scientific">Roseomonas nitratireducens</name>
    <dbReference type="NCBI Taxonomy" id="2820810"/>
    <lineage>
        <taxon>Bacteria</taxon>
        <taxon>Pseudomonadati</taxon>
        <taxon>Pseudomonadota</taxon>
        <taxon>Alphaproteobacteria</taxon>
        <taxon>Acetobacterales</taxon>
        <taxon>Roseomonadaceae</taxon>
        <taxon>Roseomonas</taxon>
    </lineage>
</organism>
<evidence type="ECO:0000256" key="2">
    <source>
        <dbReference type="SAM" id="MobiDB-lite"/>
    </source>
</evidence>
<keyword evidence="4" id="KW-1185">Reference proteome</keyword>
<accession>A0ABS4AX40</accession>
<evidence type="ECO:0000313" key="4">
    <source>
        <dbReference type="Proteomes" id="UP000680815"/>
    </source>
</evidence>
<dbReference type="Proteomes" id="UP000680815">
    <property type="component" value="Unassembled WGS sequence"/>
</dbReference>
<gene>
    <name evidence="3" type="ORF">J5Y09_18505</name>
</gene>
<dbReference type="Pfam" id="PF04519">
    <property type="entry name" value="Bactofilin"/>
    <property type="match status" value="1"/>
</dbReference>
<evidence type="ECO:0000313" key="3">
    <source>
        <dbReference type="EMBL" id="MBP0465924.1"/>
    </source>
</evidence>
<dbReference type="PANTHER" id="PTHR35024:SF4">
    <property type="entry name" value="POLYMER-FORMING CYTOSKELETAL PROTEIN"/>
    <property type="match status" value="1"/>
</dbReference>
<feature type="region of interest" description="Disordered" evidence="2">
    <location>
        <begin position="1"/>
        <end position="56"/>
    </location>
</feature>
<dbReference type="InterPro" id="IPR007607">
    <property type="entry name" value="BacA/B"/>
</dbReference>
<name>A0ABS4AX40_9PROT</name>
<feature type="compositionally biased region" description="Low complexity" evidence="2">
    <location>
        <begin position="34"/>
        <end position="46"/>
    </location>
</feature>
<comment type="similarity">
    <text evidence="1">Belongs to the bactofilin family.</text>
</comment>
<comment type="caution">
    <text evidence="3">The sequence shown here is derived from an EMBL/GenBank/DDBJ whole genome shotgun (WGS) entry which is preliminary data.</text>
</comment>
<feature type="region of interest" description="Disordered" evidence="2">
    <location>
        <begin position="163"/>
        <end position="183"/>
    </location>
</feature>